<evidence type="ECO:0000256" key="3">
    <source>
        <dbReference type="PROSITE-ProRule" id="PRU00023"/>
    </source>
</evidence>
<gene>
    <name evidence="4" type="ORF">KC207_00990</name>
</gene>
<dbReference type="Pfam" id="PF00023">
    <property type="entry name" value="Ank"/>
    <property type="match status" value="2"/>
</dbReference>
<dbReference type="SMART" id="SM00248">
    <property type="entry name" value="ANK"/>
    <property type="match status" value="6"/>
</dbReference>
<organism evidence="4 5">
    <name type="scientific">Phycicoccus avicenniae</name>
    <dbReference type="NCBI Taxonomy" id="2828860"/>
    <lineage>
        <taxon>Bacteria</taxon>
        <taxon>Bacillati</taxon>
        <taxon>Actinomycetota</taxon>
        <taxon>Actinomycetes</taxon>
        <taxon>Micrococcales</taxon>
        <taxon>Intrasporangiaceae</taxon>
        <taxon>Phycicoccus</taxon>
    </lineage>
</organism>
<reference evidence="4" key="1">
    <citation type="submission" date="2021-04" db="EMBL/GenBank/DDBJ databases">
        <title>Phycicoccus avicenniae sp. nov., a novel endophytic actinomycetes isolated from branch of Avicennia mariana.</title>
        <authorList>
            <person name="Tuo L."/>
        </authorList>
    </citation>
    <scope>NUCLEOTIDE SEQUENCE</scope>
    <source>
        <strain evidence="4">BSK3Z-2</strain>
    </source>
</reference>
<protein>
    <submittedName>
        <fullName evidence="4">Ankyrin repeat domain-containing protein</fullName>
    </submittedName>
</protein>
<proteinExistence type="predicted"/>
<dbReference type="SUPFAM" id="SSF48403">
    <property type="entry name" value="Ankyrin repeat"/>
    <property type="match status" value="1"/>
</dbReference>
<comment type="caution">
    <text evidence="4">The sequence shown here is derived from an EMBL/GenBank/DDBJ whole genome shotgun (WGS) entry which is preliminary data.</text>
</comment>
<dbReference type="Gene3D" id="1.25.40.20">
    <property type="entry name" value="Ankyrin repeat-containing domain"/>
    <property type="match status" value="2"/>
</dbReference>
<keyword evidence="1" id="KW-0677">Repeat</keyword>
<dbReference type="InterPro" id="IPR036770">
    <property type="entry name" value="Ankyrin_rpt-contain_sf"/>
</dbReference>
<dbReference type="RefSeq" id="WP_211601028.1">
    <property type="nucleotide sequence ID" value="NZ_JAGSNF010000001.1"/>
</dbReference>
<dbReference type="PROSITE" id="PS50088">
    <property type="entry name" value="ANK_REPEAT"/>
    <property type="match status" value="6"/>
</dbReference>
<evidence type="ECO:0000256" key="2">
    <source>
        <dbReference type="ARBA" id="ARBA00023043"/>
    </source>
</evidence>
<accession>A0A941D5D3</accession>
<dbReference type="EMBL" id="JAGSNF010000001">
    <property type="protein sequence ID" value="MBR7741868.1"/>
    <property type="molecule type" value="Genomic_DNA"/>
</dbReference>
<dbReference type="PROSITE" id="PS50297">
    <property type="entry name" value="ANK_REP_REGION"/>
    <property type="match status" value="5"/>
</dbReference>
<feature type="repeat" description="ANK" evidence="3">
    <location>
        <begin position="236"/>
        <end position="268"/>
    </location>
</feature>
<dbReference type="Pfam" id="PF12796">
    <property type="entry name" value="Ank_2"/>
    <property type="match status" value="2"/>
</dbReference>
<dbReference type="PANTHER" id="PTHR24171:SF8">
    <property type="entry name" value="BRCA1-ASSOCIATED RING DOMAIN PROTEIN 1"/>
    <property type="match status" value="1"/>
</dbReference>
<dbReference type="Proteomes" id="UP000677016">
    <property type="component" value="Unassembled WGS sequence"/>
</dbReference>
<name>A0A941D5D3_9MICO</name>
<evidence type="ECO:0000313" key="4">
    <source>
        <dbReference type="EMBL" id="MBR7741868.1"/>
    </source>
</evidence>
<dbReference type="AlphaFoldDB" id="A0A941D5D3"/>
<sequence length="332" mass="34250">MNLVRAVTEECSTVVVARIGEHDDVDERDSRGLTALLVAAGRGRVDIVQALVTAGADVHAVDPAMGATALHKAAQSGSTEAIDLLVAAGAFLDQQSPVLGHTPLMDAVSYGHDDAVAVLLGHGARTSPRNGFGQTALEIAQADRSTDIATLVEARILDDAARVVGHRLAAAAKTGDVQEAERQLAAGAVVDERMPTTGTPDDDYTPLGLAAREGHVAMVRLLVRAGADGRARNGLMGGTALHEAAYWGHPAVIHELTNGTADVEIEARGAYNGYTALHDAVWRGHRDAVRALVAAGADPGAEGHSGMTPSALSATHGYSDIATWLAGEGSVR</sequence>
<feature type="repeat" description="ANK" evidence="3">
    <location>
        <begin position="202"/>
        <end position="234"/>
    </location>
</feature>
<feature type="repeat" description="ANK" evidence="3">
    <location>
        <begin position="99"/>
        <end position="131"/>
    </location>
</feature>
<keyword evidence="2 3" id="KW-0040">ANK repeat</keyword>
<dbReference type="InterPro" id="IPR002110">
    <property type="entry name" value="Ankyrin_rpt"/>
</dbReference>
<dbReference type="PRINTS" id="PR01415">
    <property type="entry name" value="ANKYRIN"/>
</dbReference>
<evidence type="ECO:0000256" key="1">
    <source>
        <dbReference type="ARBA" id="ARBA00022737"/>
    </source>
</evidence>
<feature type="repeat" description="ANK" evidence="3">
    <location>
        <begin position="65"/>
        <end position="97"/>
    </location>
</feature>
<evidence type="ECO:0000313" key="5">
    <source>
        <dbReference type="Proteomes" id="UP000677016"/>
    </source>
</evidence>
<dbReference type="PANTHER" id="PTHR24171">
    <property type="entry name" value="ANKYRIN REPEAT DOMAIN-CONTAINING PROTEIN 39-RELATED"/>
    <property type="match status" value="1"/>
</dbReference>
<feature type="repeat" description="ANK" evidence="3">
    <location>
        <begin position="272"/>
        <end position="304"/>
    </location>
</feature>
<feature type="repeat" description="ANK" evidence="3">
    <location>
        <begin position="31"/>
        <end position="63"/>
    </location>
</feature>
<keyword evidence="5" id="KW-1185">Reference proteome</keyword>